<dbReference type="SUPFAM" id="SSF56059">
    <property type="entry name" value="Glutathione synthetase ATP-binding domain-like"/>
    <property type="match status" value="1"/>
</dbReference>
<dbReference type="OrthoDB" id="24041at2"/>
<dbReference type="AlphaFoldDB" id="A0A4S8QKZ5"/>
<dbReference type="InterPro" id="IPR011761">
    <property type="entry name" value="ATP-grasp"/>
</dbReference>
<gene>
    <name evidence="6" type="ORF">FAB82_11375</name>
</gene>
<dbReference type="GO" id="GO:0046872">
    <property type="term" value="F:metal ion binding"/>
    <property type="evidence" value="ECO:0007669"/>
    <property type="project" value="InterPro"/>
</dbReference>
<name>A0A4S8QKZ5_9ACTN</name>
<reference evidence="6 7" key="2">
    <citation type="submission" date="2019-05" db="EMBL/GenBank/DDBJ databases">
        <title>Glycomyces buryatensis sp. nov.</title>
        <authorList>
            <person name="Nikitina E."/>
        </authorList>
    </citation>
    <scope>NUCLEOTIDE SEQUENCE [LARGE SCALE GENOMIC DNA]</scope>
    <source>
        <strain evidence="6 7">18</strain>
    </source>
</reference>
<evidence type="ECO:0000313" key="7">
    <source>
        <dbReference type="Proteomes" id="UP000308760"/>
    </source>
</evidence>
<keyword evidence="1" id="KW-0436">Ligase</keyword>
<evidence type="ECO:0000259" key="5">
    <source>
        <dbReference type="PROSITE" id="PS50975"/>
    </source>
</evidence>
<keyword evidence="2 4" id="KW-0547">Nucleotide-binding</keyword>
<dbReference type="Pfam" id="PF13535">
    <property type="entry name" value="ATP-grasp_4"/>
    <property type="match status" value="1"/>
</dbReference>
<evidence type="ECO:0000256" key="1">
    <source>
        <dbReference type="ARBA" id="ARBA00022598"/>
    </source>
</evidence>
<evidence type="ECO:0000256" key="3">
    <source>
        <dbReference type="ARBA" id="ARBA00022840"/>
    </source>
</evidence>
<dbReference type="Proteomes" id="UP000308760">
    <property type="component" value="Unassembled WGS sequence"/>
</dbReference>
<dbReference type="GO" id="GO:0016874">
    <property type="term" value="F:ligase activity"/>
    <property type="evidence" value="ECO:0007669"/>
    <property type="project" value="UniProtKB-KW"/>
</dbReference>
<proteinExistence type="predicted"/>
<dbReference type="GO" id="GO:0005524">
    <property type="term" value="F:ATP binding"/>
    <property type="evidence" value="ECO:0007669"/>
    <property type="project" value="UniProtKB-UniRule"/>
</dbReference>
<accession>A0A4S8QKZ5</accession>
<dbReference type="EMBL" id="STGY01000044">
    <property type="protein sequence ID" value="THV41394.1"/>
    <property type="molecule type" value="Genomic_DNA"/>
</dbReference>
<dbReference type="PROSITE" id="PS50975">
    <property type="entry name" value="ATP_GRASP"/>
    <property type="match status" value="1"/>
</dbReference>
<sequence length="417" mass="45425">MNRGRISMEIALVDLFSSGINLADAFGERGVSTFHIYEPQWQHQYDIDPAPGGKLIYRSFEQTRAELRRRGTTAVLPGGEMGVDLADRLAASLGLPHNDLALDGARRDKLKMIRAVESRGIPVAKTAVVSEASAVPAALEAFCSYPIVVKPSSSGGSDGLAVCDTPDQAARAVAAILGRSNLLRITNESVVLQEYLSGPQYSINMVTRNGRHALCSVALNRFDEFDGVPVWRSLRMLTELNSDDKAVVEYTLRCLDALGVTEGASNTEVRFTAEGPRLIEVNSRLGGPVLPPDVFFRSFGYSQATLLADSVLDGNVFKDRVTAPYRPHQCLATVSLQTPSDGSIKAMPGLDLIRRMRTFHSFSKLPKKDTEVVNRLLNVASAGVAYFVDPDPTAVIADVERVHRLEDSARLYEMTSV</sequence>
<organism evidence="6 7">
    <name type="scientific">Glycomyces buryatensis</name>
    <dbReference type="NCBI Taxonomy" id="2570927"/>
    <lineage>
        <taxon>Bacteria</taxon>
        <taxon>Bacillati</taxon>
        <taxon>Actinomycetota</taxon>
        <taxon>Actinomycetes</taxon>
        <taxon>Glycomycetales</taxon>
        <taxon>Glycomycetaceae</taxon>
        <taxon>Glycomyces</taxon>
    </lineage>
</organism>
<protein>
    <submittedName>
        <fullName evidence="6">ATP-grasp domain-containing protein</fullName>
    </submittedName>
</protein>
<reference evidence="7" key="1">
    <citation type="submission" date="2019-04" db="EMBL/GenBank/DDBJ databases">
        <title>Nocardioides xinjiangensis sp. nov.</title>
        <authorList>
            <person name="Liu S."/>
        </authorList>
    </citation>
    <scope>NUCLEOTIDE SEQUENCE [LARGE SCALE GENOMIC DNA]</scope>
    <source>
        <strain evidence="7">18</strain>
    </source>
</reference>
<comment type="caution">
    <text evidence="6">The sequence shown here is derived from an EMBL/GenBank/DDBJ whole genome shotgun (WGS) entry which is preliminary data.</text>
</comment>
<dbReference type="InterPro" id="IPR052032">
    <property type="entry name" value="ATP-dep_AA_Ligase"/>
</dbReference>
<keyword evidence="3 4" id="KW-0067">ATP-binding</keyword>
<dbReference type="PANTHER" id="PTHR43585:SF2">
    <property type="entry name" value="ATP-GRASP ENZYME FSQD"/>
    <property type="match status" value="1"/>
</dbReference>
<evidence type="ECO:0000313" key="6">
    <source>
        <dbReference type="EMBL" id="THV41394.1"/>
    </source>
</evidence>
<evidence type="ECO:0000256" key="2">
    <source>
        <dbReference type="ARBA" id="ARBA00022741"/>
    </source>
</evidence>
<dbReference type="Gene3D" id="3.30.470.20">
    <property type="entry name" value="ATP-grasp fold, B domain"/>
    <property type="match status" value="1"/>
</dbReference>
<feature type="domain" description="ATP-grasp" evidence="5">
    <location>
        <begin position="113"/>
        <end position="312"/>
    </location>
</feature>
<evidence type="ECO:0000256" key="4">
    <source>
        <dbReference type="PROSITE-ProRule" id="PRU00409"/>
    </source>
</evidence>
<dbReference type="PANTHER" id="PTHR43585">
    <property type="entry name" value="FUMIPYRROLE BIOSYNTHESIS PROTEIN C"/>
    <property type="match status" value="1"/>
</dbReference>
<keyword evidence="7" id="KW-1185">Reference proteome</keyword>